<dbReference type="Pfam" id="PF03167">
    <property type="entry name" value="UDG"/>
    <property type="match status" value="1"/>
</dbReference>
<evidence type="ECO:0000256" key="1">
    <source>
        <dbReference type="ARBA" id="ARBA00022485"/>
    </source>
</evidence>
<evidence type="ECO:0000256" key="3">
    <source>
        <dbReference type="ARBA" id="ARBA00022763"/>
    </source>
</evidence>
<reference evidence="11" key="1">
    <citation type="submission" date="2018-05" db="EMBL/GenBank/DDBJ databases">
        <authorList>
            <person name="Lanie J.A."/>
            <person name="Ng W.-L."/>
            <person name="Kazmierczak K.M."/>
            <person name="Andrzejewski T.M."/>
            <person name="Davidsen T.M."/>
            <person name="Wayne K.J."/>
            <person name="Tettelin H."/>
            <person name="Glass J.I."/>
            <person name="Rusch D."/>
            <person name="Podicherti R."/>
            <person name="Tsui H.-C.T."/>
            <person name="Winkler M.E."/>
        </authorList>
    </citation>
    <scope>NUCLEOTIDE SEQUENCE</scope>
</reference>
<dbReference type="GO" id="GO:0004844">
    <property type="term" value="F:uracil DNA N-glycosylase activity"/>
    <property type="evidence" value="ECO:0007669"/>
    <property type="project" value="InterPro"/>
</dbReference>
<dbReference type="GO" id="GO:0051539">
    <property type="term" value="F:4 iron, 4 sulfur cluster binding"/>
    <property type="evidence" value="ECO:0007669"/>
    <property type="project" value="UniProtKB-KW"/>
</dbReference>
<dbReference type="Gene3D" id="3.40.470.10">
    <property type="entry name" value="Uracil-DNA glycosylase-like domain"/>
    <property type="match status" value="1"/>
</dbReference>
<evidence type="ECO:0000256" key="7">
    <source>
        <dbReference type="ARBA" id="ARBA00023204"/>
    </source>
</evidence>
<gene>
    <name evidence="11" type="ORF">METZ01_LOCUS142</name>
</gene>
<dbReference type="PANTHER" id="PTHR33693:SF3">
    <property type="entry name" value="TYPE-5 URACIL-DNA GLYCOSYLASE"/>
    <property type="match status" value="1"/>
</dbReference>
<accession>A0A381N0T6</accession>
<keyword evidence="5" id="KW-0408">Iron</keyword>
<protein>
    <recommendedName>
        <fullName evidence="9">Type-5 uracil-DNA glycosylase</fullName>
    </recommendedName>
</protein>
<dbReference type="SMART" id="SM00986">
    <property type="entry name" value="UDG"/>
    <property type="match status" value="1"/>
</dbReference>
<dbReference type="GO" id="GO:0046872">
    <property type="term" value="F:metal ion binding"/>
    <property type="evidence" value="ECO:0007669"/>
    <property type="project" value="UniProtKB-KW"/>
</dbReference>
<keyword evidence="2" id="KW-0479">Metal-binding</keyword>
<keyword evidence="3" id="KW-0227">DNA damage</keyword>
<evidence type="ECO:0000256" key="9">
    <source>
        <dbReference type="ARBA" id="ARBA00023887"/>
    </source>
</evidence>
<dbReference type="SUPFAM" id="SSF52141">
    <property type="entry name" value="Uracil-DNA glycosylase-like"/>
    <property type="match status" value="1"/>
</dbReference>
<dbReference type="SMART" id="SM00987">
    <property type="entry name" value="UreE_C"/>
    <property type="match status" value="1"/>
</dbReference>
<proteinExistence type="inferred from homology"/>
<sequence length="241" mass="27304">MPDFHPTPEKHPLIQSGPLSNLYREVVKCDSCPRIVDFRNKVANEKRKQFMQWTYWGRPIPGYGDTNAELLLVGLAPAAHGGNRTARVFTGDKSADFLVSCLYDEGIANQPNSDTLNDGLVLNNAFMTPILKCVPPQDKPTAEELRNCAPFFSAEMKLLKNVKVILALGKIGFDGCLKYFRQQFNLKMKDFPFGHDEKYILPNGIILWGCYHPSPRNVNTGRLNFEMMAKLLQKIKRTLNQ</sequence>
<dbReference type="AlphaFoldDB" id="A0A381N0T6"/>
<evidence type="ECO:0000313" key="11">
    <source>
        <dbReference type="EMBL" id="SUZ47288.1"/>
    </source>
</evidence>
<keyword evidence="6" id="KW-0411">Iron-sulfur</keyword>
<dbReference type="InterPro" id="IPR044147">
    <property type="entry name" value="UdgB-like"/>
</dbReference>
<keyword evidence="7" id="KW-0234">DNA repair</keyword>
<dbReference type="GO" id="GO:0033958">
    <property type="term" value="F:DNA-deoxyinosine glycosylase activity"/>
    <property type="evidence" value="ECO:0007669"/>
    <property type="project" value="InterPro"/>
</dbReference>
<dbReference type="InterPro" id="IPR036895">
    <property type="entry name" value="Uracil-DNA_glycosylase-like_sf"/>
</dbReference>
<evidence type="ECO:0000256" key="8">
    <source>
        <dbReference type="ARBA" id="ARBA00023779"/>
    </source>
</evidence>
<comment type="similarity">
    <text evidence="8">Belongs to the uracil-DNA glycosylase (UDG) superfamily. Type 5 (UDGb) family.</text>
</comment>
<name>A0A381N0T6_9ZZZZ</name>
<keyword evidence="1" id="KW-0004">4Fe-4S</keyword>
<dbReference type="InterPro" id="IPR051536">
    <property type="entry name" value="UDG_Type-4/5"/>
</dbReference>
<dbReference type="InterPro" id="IPR005122">
    <property type="entry name" value="Uracil-DNA_glycosylase-like"/>
</dbReference>
<dbReference type="CDD" id="cd10031">
    <property type="entry name" value="UDG-F5_TTUDGB_like"/>
    <property type="match status" value="1"/>
</dbReference>
<dbReference type="GO" id="GO:0006284">
    <property type="term" value="P:base-excision repair"/>
    <property type="evidence" value="ECO:0007669"/>
    <property type="project" value="InterPro"/>
</dbReference>
<feature type="domain" description="Uracil-DNA glycosylase-like" evidence="10">
    <location>
        <begin position="61"/>
        <end position="232"/>
    </location>
</feature>
<evidence type="ECO:0000256" key="5">
    <source>
        <dbReference type="ARBA" id="ARBA00023004"/>
    </source>
</evidence>
<dbReference type="PANTHER" id="PTHR33693">
    <property type="entry name" value="TYPE-5 URACIL-DNA GLYCOSYLASE"/>
    <property type="match status" value="1"/>
</dbReference>
<organism evidence="11">
    <name type="scientific">marine metagenome</name>
    <dbReference type="NCBI Taxonomy" id="408172"/>
    <lineage>
        <taxon>unclassified sequences</taxon>
        <taxon>metagenomes</taxon>
        <taxon>ecological metagenomes</taxon>
    </lineage>
</organism>
<evidence type="ECO:0000256" key="6">
    <source>
        <dbReference type="ARBA" id="ARBA00023014"/>
    </source>
</evidence>
<evidence type="ECO:0000256" key="4">
    <source>
        <dbReference type="ARBA" id="ARBA00022801"/>
    </source>
</evidence>
<keyword evidence="4" id="KW-0378">Hydrolase</keyword>
<evidence type="ECO:0000256" key="2">
    <source>
        <dbReference type="ARBA" id="ARBA00022723"/>
    </source>
</evidence>
<dbReference type="EMBL" id="UINC01000008">
    <property type="protein sequence ID" value="SUZ47288.1"/>
    <property type="molecule type" value="Genomic_DNA"/>
</dbReference>
<evidence type="ECO:0000259" key="10">
    <source>
        <dbReference type="SMART" id="SM00986"/>
    </source>
</evidence>